<keyword evidence="2" id="KW-0238">DNA-binding</keyword>
<dbReference type="PRINTS" id="PR00036">
    <property type="entry name" value="HTHLACI"/>
</dbReference>
<dbReference type="SUPFAM" id="SSF53822">
    <property type="entry name" value="Periplasmic binding protein-like I"/>
    <property type="match status" value="1"/>
</dbReference>
<organism evidence="5 6">
    <name type="scientific">Umboniibacter marinipuniceus</name>
    <dbReference type="NCBI Taxonomy" id="569599"/>
    <lineage>
        <taxon>Bacteria</taxon>
        <taxon>Pseudomonadati</taxon>
        <taxon>Pseudomonadota</taxon>
        <taxon>Gammaproteobacteria</taxon>
        <taxon>Cellvibrionales</taxon>
        <taxon>Cellvibrionaceae</taxon>
        <taxon>Umboniibacter</taxon>
    </lineage>
</organism>
<feature type="domain" description="HTH lacI-type" evidence="4">
    <location>
        <begin position="17"/>
        <end position="71"/>
    </location>
</feature>
<dbReference type="InterPro" id="IPR000843">
    <property type="entry name" value="HTH_LacI"/>
</dbReference>
<dbReference type="PANTHER" id="PTHR30146">
    <property type="entry name" value="LACI-RELATED TRANSCRIPTIONAL REPRESSOR"/>
    <property type="match status" value="1"/>
</dbReference>
<dbReference type="CDD" id="cd01545">
    <property type="entry name" value="PBP1_SalR"/>
    <property type="match status" value="1"/>
</dbReference>
<evidence type="ECO:0000256" key="2">
    <source>
        <dbReference type="ARBA" id="ARBA00023125"/>
    </source>
</evidence>
<dbReference type="InterPro" id="IPR010982">
    <property type="entry name" value="Lambda_DNA-bd_dom_sf"/>
</dbReference>
<dbReference type="OrthoDB" id="5718990at2"/>
<dbReference type="InterPro" id="IPR028082">
    <property type="entry name" value="Peripla_BP_I"/>
</dbReference>
<dbReference type="Pfam" id="PF13377">
    <property type="entry name" value="Peripla_BP_3"/>
    <property type="match status" value="1"/>
</dbReference>
<comment type="caution">
    <text evidence="5">The sequence shown here is derived from an EMBL/GenBank/DDBJ whole genome shotgun (WGS) entry which is preliminary data.</text>
</comment>
<proteinExistence type="predicted"/>
<dbReference type="Gene3D" id="1.10.260.40">
    <property type="entry name" value="lambda repressor-like DNA-binding domains"/>
    <property type="match status" value="1"/>
</dbReference>
<name>A0A3M0A0Y0_9GAMM</name>
<evidence type="ECO:0000313" key="6">
    <source>
        <dbReference type="Proteomes" id="UP000267187"/>
    </source>
</evidence>
<reference evidence="5 6" key="1">
    <citation type="submission" date="2018-10" db="EMBL/GenBank/DDBJ databases">
        <title>Genomic Encyclopedia of Type Strains, Phase IV (KMG-IV): sequencing the most valuable type-strain genomes for metagenomic binning, comparative biology and taxonomic classification.</title>
        <authorList>
            <person name="Goeker M."/>
        </authorList>
    </citation>
    <scope>NUCLEOTIDE SEQUENCE [LARGE SCALE GENOMIC DNA]</scope>
    <source>
        <strain evidence="5 6">DSM 25080</strain>
    </source>
</reference>
<dbReference type="CDD" id="cd01392">
    <property type="entry name" value="HTH_LacI"/>
    <property type="match status" value="1"/>
</dbReference>
<keyword evidence="3" id="KW-0804">Transcription</keyword>
<evidence type="ECO:0000256" key="3">
    <source>
        <dbReference type="ARBA" id="ARBA00023163"/>
    </source>
</evidence>
<keyword evidence="1" id="KW-0805">Transcription regulation</keyword>
<dbReference type="SMART" id="SM00354">
    <property type="entry name" value="HTH_LACI"/>
    <property type="match status" value="1"/>
</dbReference>
<dbReference type="GO" id="GO:0003700">
    <property type="term" value="F:DNA-binding transcription factor activity"/>
    <property type="evidence" value="ECO:0007669"/>
    <property type="project" value="TreeGrafter"/>
</dbReference>
<dbReference type="PROSITE" id="PS00356">
    <property type="entry name" value="HTH_LACI_1"/>
    <property type="match status" value="1"/>
</dbReference>
<protein>
    <submittedName>
        <fullName evidence="5">LacI family transcriptional regulator</fullName>
    </submittedName>
</protein>
<dbReference type="PROSITE" id="PS50932">
    <property type="entry name" value="HTH_LACI_2"/>
    <property type="match status" value="1"/>
</dbReference>
<evidence type="ECO:0000313" key="5">
    <source>
        <dbReference type="EMBL" id="RMA78791.1"/>
    </source>
</evidence>
<evidence type="ECO:0000259" key="4">
    <source>
        <dbReference type="PROSITE" id="PS50932"/>
    </source>
</evidence>
<dbReference type="GO" id="GO:0000976">
    <property type="term" value="F:transcription cis-regulatory region binding"/>
    <property type="evidence" value="ECO:0007669"/>
    <property type="project" value="TreeGrafter"/>
</dbReference>
<sequence>MATYIDLLTAIGDVLRATIDDVAALAGVSIKTVSRVMNKEASVRETTKDRVLKAVDELNYRPNAAARSFASKHSFTIACLYQNPNAYYVTDLQTGLLNVLRKNNYELVIHPTSFEDNWQDLISSLKNQARVAGVVLTSPFSEHPEFLAALEKAQIHYVKIISAPPPSEESADLSSVFVDDFDGARQVTKHLIELGHRQIAFIKGSMDHYSTQQRYAGYLSALSEAAIPEPSSLIVSTEYTFDSGQKTALELLSRSHKPSAILAGNDEMAAGVLSAARKLSLNCPGDLAIAGFENSPFSKQSWPRLTTVHQNNIYIAELAAQRLLDIVSQSNKELPTLCYNPRIIKRESTLGED</sequence>
<gene>
    <name evidence="5" type="ORF">DFR27_2130</name>
</gene>
<dbReference type="PANTHER" id="PTHR30146:SF153">
    <property type="entry name" value="LACTOSE OPERON REPRESSOR"/>
    <property type="match status" value="1"/>
</dbReference>
<dbReference type="InterPro" id="IPR046335">
    <property type="entry name" value="LacI/GalR-like_sensor"/>
</dbReference>
<dbReference type="SUPFAM" id="SSF47413">
    <property type="entry name" value="lambda repressor-like DNA-binding domains"/>
    <property type="match status" value="1"/>
</dbReference>
<evidence type="ECO:0000256" key="1">
    <source>
        <dbReference type="ARBA" id="ARBA00023015"/>
    </source>
</evidence>
<accession>A0A3M0A0Y0</accession>
<dbReference type="Proteomes" id="UP000267187">
    <property type="component" value="Unassembled WGS sequence"/>
</dbReference>
<dbReference type="AlphaFoldDB" id="A0A3M0A0Y0"/>
<dbReference type="EMBL" id="REFJ01000005">
    <property type="protein sequence ID" value="RMA78791.1"/>
    <property type="molecule type" value="Genomic_DNA"/>
</dbReference>
<keyword evidence="6" id="KW-1185">Reference proteome</keyword>
<dbReference type="Pfam" id="PF00356">
    <property type="entry name" value="LacI"/>
    <property type="match status" value="1"/>
</dbReference>
<dbReference type="Gene3D" id="3.40.50.2300">
    <property type="match status" value="2"/>
</dbReference>